<accession>A0A098Y5J9</accession>
<dbReference type="PANTHER" id="PTHR43214">
    <property type="entry name" value="TWO-COMPONENT RESPONSE REGULATOR"/>
    <property type="match status" value="1"/>
</dbReference>
<reference evidence="3 4" key="1">
    <citation type="submission" date="2014-07" db="EMBL/GenBank/DDBJ databases">
        <title>Biosystematic studies on Modestobacter strains isolated from extreme hyper-arid desert soil and from historic building.</title>
        <authorList>
            <person name="Bukarasam K."/>
            <person name="Bull A."/>
            <person name="Girard G."/>
            <person name="van Wezel G."/>
            <person name="Goodfellow M."/>
        </authorList>
    </citation>
    <scope>NUCLEOTIDE SEQUENCE [LARGE SCALE GENOMIC DNA]</scope>
    <source>
        <strain evidence="3 4">KNN45-2b</strain>
    </source>
</reference>
<dbReference type="GO" id="GO:0006355">
    <property type="term" value="P:regulation of DNA-templated transcription"/>
    <property type="evidence" value="ECO:0007669"/>
    <property type="project" value="InterPro"/>
</dbReference>
<proteinExistence type="predicted"/>
<dbReference type="SUPFAM" id="SSF48452">
    <property type="entry name" value="TPR-like"/>
    <property type="match status" value="1"/>
</dbReference>
<dbReference type="STRING" id="1522368.IN07_20015"/>
<evidence type="ECO:0000313" key="3">
    <source>
        <dbReference type="EMBL" id="KGH44976.1"/>
    </source>
</evidence>
<dbReference type="InterPro" id="IPR039420">
    <property type="entry name" value="WalR-like"/>
</dbReference>
<dbReference type="PROSITE" id="PS50043">
    <property type="entry name" value="HTH_LUXR_2"/>
    <property type="match status" value="1"/>
</dbReference>
<dbReference type="SUPFAM" id="SSF46894">
    <property type="entry name" value="C-terminal effector domain of the bipartite response regulators"/>
    <property type="match status" value="1"/>
</dbReference>
<dbReference type="PRINTS" id="PR00038">
    <property type="entry name" value="HTHLUXR"/>
</dbReference>
<dbReference type="Gene3D" id="1.25.40.10">
    <property type="entry name" value="Tetratricopeptide repeat domain"/>
    <property type="match status" value="1"/>
</dbReference>
<dbReference type="CDD" id="cd06170">
    <property type="entry name" value="LuxR_C_like"/>
    <property type="match status" value="1"/>
</dbReference>
<evidence type="ECO:0000256" key="1">
    <source>
        <dbReference type="ARBA" id="ARBA00023125"/>
    </source>
</evidence>
<dbReference type="InterPro" id="IPR016032">
    <property type="entry name" value="Sig_transdc_resp-reg_C-effctor"/>
</dbReference>
<evidence type="ECO:0000259" key="2">
    <source>
        <dbReference type="PROSITE" id="PS50043"/>
    </source>
</evidence>
<keyword evidence="4" id="KW-1185">Reference proteome</keyword>
<dbReference type="InterPro" id="IPR000792">
    <property type="entry name" value="Tscrpt_reg_LuxR_C"/>
</dbReference>
<name>A0A098Y5J9_9ACTN</name>
<dbReference type="InterPro" id="IPR011990">
    <property type="entry name" value="TPR-like_helical_dom_sf"/>
</dbReference>
<gene>
    <name evidence="3" type="ORF">IN07_20015</name>
</gene>
<dbReference type="Pfam" id="PF00196">
    <property type="entry name" value="GerE"/>
    <property type="match status" value="1"/>
</dbReference>
<evidence type="ECO:0000313" key="4">
    <source>
        <dbReference type="Proteomes" id="UP000029713"/>
    </source>
</evidence>
<feature type="domain" description="HTH luxR-type" evidence="2">
    <location>
        <begin position="489"/>
        <end position="554"/>
    </location>
</feature>
<organism evidence="3 4">
    <name type="scientific">Modestobacter caceresii</name>
    <dbReference type="NCBI Taxonomy" id="1522368"/>
    <lineage>
        <taxon>Bacteria</taxon>
        <taxon>Bacillati</taxon>
        <taxon>Actinomycetota</taxon>
        <taxon>Actinomycetes</taxon>
        <taxon>Geodermatophilales</taxon>
        <taxon>Geodermatophilaceae</taxon>
        <taxon>Modestobacter</taxon>
    </lineage>
</organism>
<dbReference type="AlphaFoldDB" id="A0A098Y5J9"/>
<comment type="caution">
    <text evidence="3">The sequence shown here is derived from an EMBL/GenBank/DDBJ whole genome shotgun (WGS) entry which is preliminary data.</text>
</comment>
<protein>
    <recommendedName>
        <fullName evidence="2">HTH luxR-type domain-containing protein</fullName>
    </recommendedName>
</protein>
<dbReference type="Gene3D" id="1.10.10.10">
    <property type="entry name" value="Winged helix-like DNA-binding domain superfamily/Winged helix DNA-binding domain"/>
    <property type="match status" value="1"/>
</dbReference>
<dbReference type="EMBL" id="JPMX01000092">
    <property type="protein sequence ID" value="KGH44976.1"/>
    <property type="molecule type" value="Genomic_DNA"/>
</dbReference>
<dbReference type="SMART" id="SM00421">
    <property type="entry name" value="HTH_LUXR"/>
    <property type="match status" value="1"/>
</dbReference>
<sequence length="564" mass="60340">MGSVVEALEQARAAMDVQAWDVTCRLLVAVDSRGGLAEPEDLQRLALSACLTGRDEVADAGWERAYHAFLDRGEVLPAVRCAFWLGLVLSTARDDEARGNGWFARAHRILGERAPRNCAERGYLLLPAALRDLDGGDPQGALRAFADAAAIGERFGDADLSTLGCLGQGQALIRTGETARGLAHLDEAMVTVGTGCASPIAVGIVYCAAIIACQQVLDLRRAQMWTADLESWCDAHPDLVPFRGQCLVHRSELARWRGDWDQAVIEIDRACRWLTGSSDPAAGMAHYQRGELHRLRGEDALAEASYEEAIAVGHDPHPGLALLWLAQGRTEAAATAMRCAVQASSPDLPGVVSELRAPRPRVLLLDTYVEVMLAAGDVAAARAACVELDGVADVVRTGAVRSMAARARGAVAVDEGRYAPALQALGDARAGWMQLSAPWELARTRILLARALRALGDDETAALEEAAAERVFQATGAARELEGSTAQPAPGPATRLTSRELDVIRLVAAGHTNRAIAERLVISDKTVARHLHNAFTKLGLPNRAAVTAYAYEHHLVHGDVHRTV</sequence>
<keyword evidence="1" id="KW-0238">DNA-binding</keyword>
<dbReference type="PROSITE" id="PS00622">
    <property type="entry name" value="HTH_LUXR_1"/>
    <property type="match status" value="1"/>
</dbReference>
<dbReference type="GO" id="GO:0003677">
    <property type="term" value="F:DNA binding"/>
    <property type="evidence" value="ECO:0007669"/>
    <property type="project" value="UniProtKB-KW"/>
</dbReference>
<dbReference type="Proteomes" id="UP000029713">
    <property type="component" value="Unassembled WGS sequence"/>
</dbReference>
<dbReference type="InterPro" id="IPR036388">
    <property type="entry name" value="WH-like_DNA-bd_sf"/>
</dbReference>